<feature type="compositionally biased region" description="Pro residues" evidence="5">
    <location>
        <begin position="429"/>
        <end position="440"/>
    </location>
</feature>
<name>A0AAV7SAM2_PLEWA</name>
<feature type="region of interest" description="Disordered" evidence="5">
    <location>
        <begin position="786"/>
        <end position="815"/>
    </location>
</feature>
<keyword evidence="1 4" id="KW-0479">Metal-binding</keyword>
<evidence type="ECO:0000313" key="7">
    <source>
        <dbReference type="EMBL" id="KAJ1160143.1"/>
    </source>
</evidence>
<dbReference type="InterPro" id="IPR028740">
    <property type="entry name" value="EPLIN_Lim_dom"/>
</dbReference>
<feature type="compositionally biased region" description="Low complexity" evidence="5">
    <location>
        <begin position="392"/>
        <end position="405"/>
    </location>
</feature>
<protein>
    <recommendedName>
        <fullName evidence="6">LIM zinc-binding domain-containing protein</fullName>
    </recommendedName>
</protein>
<feature type="region of interest" description="Disordered" evidence="5">
    <location>
        <begin position="318"/>
        <end position="547"/>
    </location>
</feature>
<keyword evidence="2 4" id="KW-0862">Zinc</keyword>
<dbReference type="Proteomes" id="UP001066276">
    <property type="component" value="Chromosome 4_2"/>
</dbReference>
<evidence type="ECO:0000256" key="3">
    <source>
        <dbReference type="ARBA" id="ARBA00023038"/>
    </source>
</evidence>
<evidence type="ECO:0000256" key="4">
    <source>
        <dbReference type="PROSITE-ProRule" id="PRU00125"/>
    </source>
</evidence>
<gene>
    <name evidence="7" type="ORF">NDU88_000645</name>
</gene>
<keyword evidence="3 4" id="KW-0440">LIM domain</keyword>
<evidence type="ECO:0000256" key="5">
    <source>
        <dbReference type="SAM" id="MobiDB-lite"/>
    </source>
</evidence>
<dbReference type="GO" id="GO:0046872">
    <property type="term" value="F:metal ion binding"/>
    <property type="evidence" value="ECO:0007669"/>
    <property type="project" value="UniProtKB-KW"/>
</dbReference>
<evidence type="ECO:0000256" key="1">
    <source>
        <dbReference type="ARBA" id="ARBA00022723"/>
    </source>
</evidence>
<organism evidence="7 8">
    <name type="scientific">Pleurodeles waltl</name>
    <name type="common">Iberian ribbed newt</name>
    <dbReference type="NCBI Taxonomy" id="8319"/>
    <lineage>
        <taxon>Eukaryota</taxon>
        <taxon>Metazoa</taxon>
        <taxon>Chordata</taxon>
        <taxon>Craniata</taxon>
        <taxon>Vertebrata</taxon>
        <taxon>Euteleostomi</taxon>
        <taxon>Amphibia</taxon>
        <taxon>Batrachia</taxon>
        <taxon>Caudata</taxon>
        <taxon>Salamandroidea</taxon>
        <taxon>Salamandridae</taxon>
        <taxon>Pleurodelinae</taxon>
        <taxon>Pleurodeles</taxon>
    </lineage>
</organism>
<dbReference type="FunFam" id="2.10.110.10:FF:000002">
    <property type="entry name" value="LIM domain and actin-binding 1"/>
    <property type="match status" value="1"/>
</dbReference>
<feature type="compositionally biased region" description="Basic and acidic residues" evidence="5">
    <location>
        <begin position="318"/>
        <end position="330"/>
    </location>
</feature>
<feature type="compositionally biased region" description="Polar residues" evidence="5">
    <location>
        <begin position="447"/>
        <end position="466"/>
    </location>
</feature>
<dbReference type="PROSITE" id="PS50023">
    <property type="entry name" value="LIM_DOMAIN_2"/>
    <property type="match status" value="1"/>
</dbReference>
<feature type="region of interest" description="Disordered" evidence="5">
    <location>
        <begin position="1022"/>
        <end position="1068"/>
    </location>
</feature>
<dbReference type="Gene3D" id="2.10.110.10">
    <property type="entry name" value="Cysteine Rich Protein"/>
    <property type="match status" value="1"/>
</dbReference>
<evidence type="ECO:0000259" key="6">
    <source>
        <dbReference type="PROSITE" id="PS50023"/>
    </source>
</evidence>
<feature type="compositionally biased region" description="Polar residues" evidence="5">
    <location>
        <begin position="501"/>
        <end position="518"/>
    </location>
</feature>
<feature type="domain" description="LIM zinc-binding" evidence="6">
    <location>
        <begin position="709"/>
        <end position="769"/>
    </location>
</feature>
<dbReference type="AlphaFoldDB" id="A0AAV7SAM2"/>
<feature type="region of interest" description="Disordered" evidence="5">
    <location>
        <begin position="206"/>
        <end position="252"/>
    </location>
</feature>
<feature type="region of interest" description="Disordered" evidence="5">
    <location>
        <begin position="660"/>
        <end position="686"/>
    </location>
</feature>
<evidence type="ECO:0000313" key="8">
    <source>
        <dbReference type="Proteomes" id="UP001066276"/>
    </source>
</evidence>
<dbReference type="InterPro" id="IPR001781">
    <property type="entry name" value="Znf_LIM"/>
</dbReference>
<feature type="compositionally biased region" description="Basic and acidic residues" evidence="5">
    <location>
        <begin position="380"/>
        <end position="391"/>
    </location>
</feature>
<evidence type="ECO:0000256" key="2">
    <source>
        <dbReference type="ARBA" id="ARBA00022833"/>
    </source>
</evidence>
<dbReference type="PROSITE" id="PS00478">
    <property type="entry name" value="LIM_DOMAIN_1"/>
    <property type="match status" value="1"/>
</dbReference>
<proteinExistence type="predicted"/>
<keyword evidence="8" id="KW-1185">Reference proteome</keyword>
<feature type="compositionally biased region" description="Basic and acidic residues" evidence="5">
    <location>
        <begin position="837"/>
        <end position="847"/>
    </location>
</feature>
<feature type="region of interest" description="Disordered" evidence="5">
    <location>
        <begin position="605"/>
        <end position="627"/>
    </location>
</feature>
<accession>A0AAV7SAM2</accession>
<feature type="region of interest" description="Disordered" evidence="5">
    <location>
        <begin position="834"/>
        <end position="962"/>
    </location>
</feature>
<comment type="caution">
    <text evidence="7">The sequence shown here is derived from an EMBL/GenBank/DDBJ whole genome shotgun (WGS) entry which is preliminary data.</text>
</comment>
<feature type="compositionally biased region" description="Basic and acidic residues" evidence="5">
    <location>
        <begin position="949"/>
        <end position="958"/>
    </location>
</feature>
<dbReference type="CDD" id="cd09485">
    <property type="entry name" value="LIM_Eplin_alpha_beta"/>
    <property type="match status" value="1"/>
</dbReference>
<dbReference type="PANTHER" id="PTHR24206">
    <property type="entry name" value="OS06G0237300 PROTEIN"/>
    <property type="match status" value="1"/>
</dbReference>
<dbReference type="Pfam" id="PF00412">
    <property type="entry name" value="LIM"/>
    <property type="match status" value="1"/>
</dbReference>
<dbReference type="SUPFAM" id="SSF57716">
    <property type="entry name" value="Glucocorticoid receptor-like (DNA-binding domain)"/>
    <property type="match status" value="2"/>
</dbReference>
<feature type="compositionally biased region" description="Low complexity" evidence="5">
    <location>
        <begin position="471"/>
        <end position="496"/>
    </location>
</feature>
<dbReference type="SMART" id="SM00132">
    <property type="entry name" value="LIM"/>
    <property type="match status" value="1"/>
</dbReference>
<feature type="compositionally biased region" description="Basic and acidic residues" evidence="5">
    <location>
        <begin position="881"/>
        <end position="894"/>
    </location>
</feature>
<feature type="compositionally biased region" description="Polar residues" evidence="5">
    <location>
        <begin position="608"/>
        <end position="621"/>
    </location>
</feature>
<feature type="compositionally biased region" description="Basic and acidic residues" evidence="5">
    <location>
        <begin position="1024"/>
        <end position="1055"/>
    </location>
</feature>
<dbReference type="EMBL" id="JANPWB010000008">
    <property type="protein sequence ID" value="KAJ1160143.1"/>
    <property type="molecule type" value="Genomic_DNA"/>
</dbReference>
<reference evidence="7" key="1">
    <citation type="journal article" date="2022" name="bioRxiv">
        <title>Sequencing and chromosome-scale assembly of the giantPleurodeles waltlgenome.</title>
        <authorList>
            <person name="Brown T."/>
            <person name="Elewa A."/>
            <person name="Iarovenko S."/>
            <person name="Subramanian E."/>
            <person name="Araus A.J."/>
            <person name="Petzold A."/>
            <person name="Susuki M."/>
            <person name="Suzuki K.-i.T."/>
            <person name="Hayashi T."/>
            <person name="Toyoda A."/>
            <person name="Oliveira C."/>
            <person name="Osipova E."/>
            <person name="Leigh N.D."/>
            <person name="Simon A."/>
            <person name="Yun M.H."/>
        </authorList>
    </citation>
    <scope>NUCLEOTIDE SEQUENCE</scope>
    <source>
        <strain evidence="7">20211129_DDA</strain>
        <tissue evidence="7">Liver</tissue>
    </source>
</reference>
<sequence>MGLESRCAYKSLRKAGELKFKKRVTPVKLQATAWLTSSALAEVCVTISATQRARPLGEAGRSDCCARSRLTSSPGLRQEIEVWLGVEFAAPNPTGEADTRGGRCARAGRAEPAAPRESGCVSVPAMEASPFKRGQWSSQSLRVTARELSLVNKKSSSLLERFSKYQKAAEDASTDKKKANTENLPLNFRRGALSVLKKRWENPVVQPLPPKEATRTVPPEVRPRLSSPGAPCEKSPSSSADFTPRPAVSPAAGARGRFIYPSTEAASSPLLSQSMEDHLKDGLEEERSTAQVEGTEPSTKIEKYNVPLTNLKMMFEKGEAGHQKPIHREPIIISPGRRVSENSQSSEDYDLDAENNLGHLGPLTGNAQRTSPAKGLTRNSLERGSLRDRMAKYQAAVSKQSSSSAPKNDLRSSSNCIRSHKLQQKENVPPEPTGTPPSEDPPLEGSVASSPLQVSISPSTPPSQDNLLPESVASSPSNVSVPGSAGSPSSKDSVSLKLKDATQSQEITVPESVNSLSLQEKDMPQNVSSPPPKEKMGSGFLGSTPLQDVSQRVAGTLLLQEGMSLQSQSKTQSQANVPQRSDSLMLSEECALLSPSNSLTYKEHVPVDSSSIQPSKESASPGSGDVQLYRDNVQQGSEGSLLFGDLDKVFVLENGPSACRNATDHNSTSKGEQLKSPGSDPQNPSFLETCQPEITPPKVIKKFQLPAREVCVGCQKTVYPMERLYANQQVFHNSCFRCSHCNSKLGLVNYASLHGNIYCKPHFNQLFKSKGNYDEGFGHKQHKELWTDKSENEDVPENPACAASESESSHNPGVEDAPIAKVVVLAASMEAKAAVSVEKEKQPETKKLRIAWPPPPEPTSPGSTSDESIKVFKPKWPPSDEIIKEDVKEDGDLKKLRRSSSLRERSRPFTVAGGVKPVVTVRNRKEPEREGVSSASKKARSLSGDEDETMKHPSREQMENEEINIDTSIVENHKEVAAVTQEARDVQQGGESDEMKDKNLLANGEVIGNYSVAAALAVNLNMSPKDDSNHKPFSHESTEDRCTKELSPSQDRRSQDIGFWEGEDSEELSVEELIKRNRCYEDDDDEDDEAED</sequence>